<keyword evidence="2" id="KW-1185">Reference proteome</keyword>
<evidence type="ECO:0000313" key="2">
    <source>
        <dbReference type="Proteomes" id="UP001240643"/>
    </source>
</evidence>
<dbReference type="Proteomes" id="UP001240643">
    <property type="component" value="Unassembled WGS sequence"/>
</dbReference>
<reference evidence="1" key="1">
    <citation type="submission" date="2023-07" db="EMBL/GenBank/DDBJ databases">
        <title>Genomic Encyclopedia of Type Strains, Phase IV (KMG-IV): sequencing the most valuable type-strain genomes for metagenomic binning, comparative biology and taxonomic classification.</title>
        <authorList>
            <person name="Goeker M."/>
        </authorList>
    </citation>
    <scope>NUCLEOTIDE SEQUENCE [LARGE SCALE GENOMIC DNA]</scope>
    <source>
        <strain evidence="1">DSM 21204</strain>
    </source>
</reference>
<dbReference type="RefSeq" id="WP_256547759.1">
    <property type="nucleotide sequence ID" value="NZ_CP101809.1"/>
</dbReference>
<sequence>MTSKFETNFTSQTNDNKWDLSTKWLINFGNLVSINVGFNTLSYLTKQIDLQHLVDSVQMIIDHSTQSSHPTPPGGGITPTSCNNETNLNTFLGRDLDDLKNIIIKTNTKIIPFPGNLAKTGIWAVTTAVSLNKNNQTSTANAYNDLDLKYVQYNKQTKIYTDVRFALFPSLFGTDSNNWPVLQNSDNGLTKFFPNCAIQTAVVNLLDEPADGTFFKTKSFITFDKTSTTLDLSNHALNSIAKIFNPNLRWGLGLYDLLGTANASAEITTDSNHEIRYQGLSTIDVKDNIITHFPNFKYKNFPSLKNIWTSGNAIQVIGDFNTLNNNGLLPSSESLTNVPDDATSAITTDASGTLTNTNNFTSYLYQKQFDDAILKASSDAYKSYNFQVPYTLTYTLPQNHSILNAWEKQDVRTGSGQKIQVSLVDQNEDDVSSENFADIDRVSLYANVNGLNVFNFHFQDLTSDDNLTNNISITSGGLRWIEL</sequence>
<name>A0ABU0M089_9BACT</name>
<proteinExistence type="predicted"/>
<dbReference type="SUPFAM" id="SSF52058">
    <property type="entry name" value="L domain-like"/>
    <property type="match status" value="1"/>
</dbReference>
<comment type="caution">
    <text evidence="1">The sequence shown here is derived from an EMBL/GenBank/DDBJ whole genome shotgun (WGS) entry which is preliminary data.</text>
</comment>
<accession>A0ABU0M089</accession>
<protein>
    <submittedName>
        <fullName evidence="1">Uncharacterized protein</fullName>
    </submittedName>
</protein>
<dbReference type="EMBL" id="JAUSWO010000001">
    <property type="protein sequence ID" value="MDQ0514367.1"/>
    <property type="molecule type" value="Genomic_DNA"/>
</dbReference>
<evidence type="ECO:0000313" key="1">
    <source>
        <dbReference type="EMBL" id="MDQ0514367.1"/>
    </source>
</evidence>
<organism evidence="1 2">
    <name type="scientific">Mycoplasmoides fastidiosum</name>
    <dbReference type="NCBI Taxonomy" id="92758"/>
    <lineage>
        <taxon>Bacteria</taxon>
        <taxon>Bacillati</taxon>
        <taxon>Mycoplasmatota</taxon>
        <taxon>Mycoplasmoidales</taxon>
        <taxon>Mycoplasmoidaceae</taxon>
        <taxon>Mycoplasmoides</taxon>
    </lineage>
</organism>
<gene>
    <name evidence="1" type="ORF">J2Z62_000805</name>
</gene>